<organism evidence="3 4">
    <name type="scientific">Apiospora saccharicola</name>
    <dbReference type="NCBI Taxonomy" id="335842"/>
    <lineage>
        <taxon>Eukaryota</taxon>
        <taxon>Fungi</taxon>
        <taxon>Dikarya</taxon>
        <taxon>Ascomycota</taxon>
        <taxon>Pezizomycotina</taxon>
        <taxon>Sordariomycetes</taxon>
        <taxon>Xylariomycetidae</taxon>
        <taxon>Amphisphaeriales</taxon>
        <taxon>Apiosporaceae</taxon>
        <taxon>Apiospora</taxon>
    </lineage>
</organism>
<gene>
    <name evidence="3" type="ORF">PG996_004125</name>
</gene>
<accession>A0ABR1W3A0</accession>
<comment type="caution">
    <text evidence="3">The sequence shown here is derived from an EMBL/GenBank/DDBJ whole genome shotgun (WGS) entry which is preliminary data.</text>
</comment>
<protein>
    <recommendedName>
        <fullName evidence="2">Nudix hydrolase domain-containing protein</fullName>
    </recommendedName>
</protein>
<dbReference type="Proteomes" id="UP001446871">
    <property type="component" value="Unassembled WGS sequence"/>
</dbReference>
<keyword evidence="4" id="KW-1185">Reference proteome</keyword>
<reference evidence="3 4" key="1">
    <citation type="submission" date="2023-01" db="EMBL/GenBank/DDBJ databases">
        <title>Analysis of 21 Apiospora genomes using comparative genomics revels a genus with tremendous synthesis potential of carbohydrate active enzymes and secondary metabolites.</title>
        <authorList>
            <person name="Sorensen T."/>
        </authorList>
    </citation>
    <scope>NUCLEOTIDE SEQUENCE [LARGE SCALE GENOMIC DNA]</scope>
    <source>
        <strain evidence="3 4">CBS 83171</strain>
    </source>
</reference>
<name>A0ABR1W3A0_9PEZI</name>
<dbReference type="PANTHER" id="PTHR43736:SF1">
    <property type="entry name" value="DIHYDRONEOPTERIN TRIPHOSPHATE DIPHOSPHATASE"/>
    <property type="match status" value="1"/>
</dbReference>
<dbReference type="PROSITE" id="PS51462">
    <property type="entry name" value="NUDIX"/>
    <property type="match status" value="1"/>
</dbReference>
<feature type="domain" description="Nudix hydrolase" evidence="2">
    <location>
        <begin position="123"/>
        <end position="269"/>
    </location>
</feature>
<evidence type="ECO:0000313" key="4">
    <source>
        <dbReference type="Proteomes" id="UP001446871"/>
    </source>
</evidence>
<evidence type="ECO:0000259" key="2">
    <source>
        <dbReference type="PROSITE" id="PS51462"/>
    </source>
</evidence>
<dbReference type="InterPro" id="IPR000086">
    <property type="entry name" value="NUDIX_hydrolase_dom"/>
</dbReference>
<sequence>MADEAFLHGLLKDAAQSFAAKAKERHEANKLSPNSQAKFMQSIGITSEEKPNYEQPVQVASPTTVVAPAPAKNHRSQVTKTNSGSGSNKQGKKSVSFAAFSYTDAIAIFFTHRRIFKNMTDDYEHLGVGAIVFSEAADKVLLVQRAGADPLGGKWETPGGLCEDRDMTILHGLVRELFEGTKLGLTSRAWAFASGLAAKRVEATIGYHDLKILSGQRCRKYAFVVELGAYRAVSLDPEKYQRYVWASEQDIAMGWCEGHHLEFTVAEERIHIVRAFQEKDEEAD</sequence>
<dbReference type="Gene3D" id="3.90.79.10">
    <property type="entry name" value="Nucleoside Triphosphate Pyrophosphohydrolase"/>
    <property type="match status" value="1"/>
</dbReference>
<dbReference type="EMBL" id="JAQQWM010000002">
    <property type="protein sequence ID" value="KAK8077955.1"/>
    <property type="molecule type" value="Genomic_DNA"/>
</dbReference>
<dbReference type="InterPro" id="IPR015797">
    <property type="entry name" value="NUDIX_hydrolase-like_dom_sf"/>
</dbReference>
<dbReference type="CDD" id="cd02883">
    <property type="entry name" value="NUDIX_Hydrolase"/>
    <property type="match status" value="1"/>
</dbReference>
<dbReference type="PANTHER" id="PTHR43736">
    <property type="entry name" value="ADP-RIBOSE PYROPHOSPHATASE"/>
    <property type="match status" value="1"/>
</dbReference>
<feature type="compositionally biased region" description="Low complexity" evidence="1">
    <location>
        <begin position="83"/>
        <end position="92"/>
    </location>
</feature>
<feature type="region of interest" description="Disordered" evidence="1">
    <location>
        <begin position="68"/>
        <end position="92"/>
    </location>
</feature>
<dbReference type="Pfam" id="PF00293">
    <property type="entry name" value="NUDIX"/>
    <property type="match status" value="1"/>
</dbReference>
<dbReference type="SUPFAM" id="SSF55811">
    <property type="entry name" value="Nudix"/>
    <property type="match status" value="1"/>
</dbReference>
<evidence type="ECO:0000256" key="1">
    <source>
        <dbReference type="SAM" id="MobiDB-lite"/>
    </source>
</evidence>
<proteinExistence type="predicted"/>
<evidence type="ECO:0000313" key="3">
    <source>
        <dbReference type="EMBL" id="KAK8077955.1"/>
    </source>
</evidence>